<dbReference type="InterPro" id="IPR008920">
    <property type="entry name" value="TF_FadR/GntR_C"/>
</dbReference>
<evidence type="ECO:0000256" key="3">
    <source>
        <dbReference type="ARBA" id="ARBA00023163"/>
    </source>
</evidence>
<protein>
    <recommendedName>
        <fullName evidence="4">GntR C-terminal domain-containing protein</fullName>
    </recommendedName>
</protein>
<feature type="domain" description="GntR C-terminal" evidence="4">
    <location>
        <begin position="22"/>
        <end position="123"/>
    </location>
</feature>
<comment type="caution">
    <text evidence="5">The sequence shown here is derived from an EMBL/GenBank/DDBJ whole genome shotgun (WGS) entry which is preliminary data.</text>
</comment>
<dbReference type="EMBL" id="BSUN01000001">
    <property type="protein sequence ID" value="GMA36312.1"/>
    <property type="molecule type" value="Genomic_DNA"/>
</dbReference>
<gene>
    <name evidence="5" type="ORF">GCM10025876_25160</name>
</gene>
<sequence>MRASLEQRAGDVITADPDLARELGDRLGDLCTQQEEAIGREDALAFAGLCVTFHLQIIAIDGNEVVQQVVDLLGPRLARVTYMAVAGDLKAASRFLEEHRDLATVIGSGDGDAFAGSVHTHIAGSRPTGAVR</sequence>
<reference evidence="6" key="1">
    <citation type="journal article" date="2019" name="Int. J. Syst. Evol. Microbiol.">
        <title>The Global Catalogue of Microorganisms (GCM) 10K type strain sequencing project: providing services to taxonomists for standard genome sequencing and annotation.</title>
        <authorList>
            <consortium name="The Broad Institute Genomics Platform"/>
            <consortium name="The Broad Institute Genome Sequencing Center for Infectious Disease"/>
            <person name="Wu L."/>
            <person name="Ma J."/>
        </authorList>
    </citation>
    <scope>NUCLEOTIDE SEQUENCE [LARGE SCALE GENOMIC DNA]</scope>
    <source>
        <strain evidence="6">NBRC 112299</strain>
    </source>
</reference>
<keyword evidence="3" id="KW-0804">Transcription</keyword>
<keyword evidence="6" id="KW-1185">Reference proteome</keyword>
<dbReference type="Gene3D" id="1.20.120.530">
    <property type="entry name" value="GntR ligand-binding domain-like"/>
    <property type="match status" value="1"/>
</dbReference>
<evidence type="ECO:0000313" key="5">
    <source>
        <dbReference type="EMBL" id="GMA36312.1"/>
    </source>
</evidence>
<evidence type="ECO:0000313" key="6">
    <source>
        <dbReference type="Proteomes" id="UP001157125"/>
    </source>
</evidence>
<dbReference type="Proteomes" id="UP001157125">
    <property type="component" value="Unassembled WGS sequence"/>
</dbReference>
<proteinExistence type="predicted"/>
<dbReference type="SUPFAM" id="SSF48008">
    <property type="entry name" value="GntR ligand-binding domain-like"/>
    <property type="match status" value="1"/>
</dbReference>
<evidence type="ECO:0000259" key="4">
    <source>
        <dbReference type="Pfam" id="PF07729"/>
    </source>
</evidence>
<dbReference type="Pfam" id="PF07729">
    <property type="entry name" value="FCD"/>
    <property type="match status" value="1"/>
</dbReference>
<keyword evidence="1" id="KW-0805">Transcription regulation</keyword>
<organism evidence="5 6">
    <name type="scientific">Demequina litorisediminis</name>
    <dbReference type="NCBI Taxonomy" id="1849022"/>
    <lineage>
        <taxon>Bacteria</taxon>
        <taxon>Bacillati</taxon>
        <taxon>Actinomycetota</taxon>
        <taxon>Actinomycetes</taxon>
        <taxon>Micrococcales</taxon>
        <taxon>Demequinaceae</taxon>
        <taxon>Demequina</taxon>
    </lineage>
</organism>
<evidence type="ECO:0000256" key="1">
    <source>
        <dbReference type="ARBA" id="ARBA00023015"/>
    </source>
</evidence>
<dbReference type="RefSeq" id="WP_284328494.1">
    <property type="nucleotide sequence ID" value="NZ_BSUN01000001.1"/>
</dbReference>
<name>A0ABQ6IEJ4_9MICO</name>
<keyword evidence="2" id="KW-0238">DNA-binding</keyword>
<accession>A0ABQ6IEJ4</accession>
<dbReference type="InterPro" id="IPR011711">
    <property type="entry name" value="GntR_C"/>
</dbReference>
<evidence type="ECO:0000256" key="2">
    <source>
        <dbReference type="ARBA" id="ARBA00023125"/>
    </source>
</evidence>